<dbReference type="AlphaFoldDB" id="A0A1G1YMR0"/>
<comment type="caution">
    <text evidence="1">The sequence shown here is derived from an EMBL/GenBank/DDBJ whole genome shotgun (WGS) entry which is preliminary data.</text>
</comment>
<evidence type="ECO:0000313" key="1">
    <source>
        <dbReference type="EMBL" id="OGY53086.1"/>
    </source>
</evidence>
<dbReference type="EMBL" id="MHIM01000005">
    <property type="protein sequence ID" value="OGY53086.1"/>
    <property type="molecule type" value="Genomic_DNA"/>
</dbReference>
<proteinExistence type="predicted"/>
<name>A0A1G1YMR0_9BACT</name>
<gene>
    <name evidence="1" type="ORF">A3A02_04955</name>
</gene>
<sequence>MSSYSEGQTHQLMDTLENAGFTPADITALGQFQNLPLIKAVLAGRAVIKVAELLCKLTAIKVSGVMRFCVQDHIQEANVGWTHDNFEGFFFKKVEENVDNATIAVHRLERMSLNTPIIAELGNRAEIQLAHFFELLKAQSKGERGVLLVNGSANIAYIRGADKKVWAVDAYWLSDYGCWRVGAIPVGHPSWWLGGYQVLSRDS</sequence>
<accession>A0A1G1YMR0</accession>
<dbReference type="Proteomes" id="UP000177376">
    <property type="component" value="Unassembled WGS sequence"/>
</dbReference>
<reference evidence="1 2" key="1">
    <citation type="journal article" date="2016" name="Nat. Commun.">
        <title>Thousands of microbial genomes shed light on interconnected biogeochemical processes in an aquifer system.</title>
        <authorList>
            <person name="Anantharaman K."/>
            <person name="Brown C.T."/>
            <person name="Hug L.A."/>
            <person name="Sharon I."/>
            <person name="Castelle C.J."/>
            <person name="Probst A.J."/>
            <person name="Thomas B.C."/>
            <person name="Singh A."/>
            <person name="Wilkins M.J."/>
            <person name="Karaoz U."/>
            <person name="Brodie E.L."/>
            <person name="Williams K.H."/>
            <person name="Hubbard S.S."/>
            <person name="Banfield J.F."/>
        </authorList>
    </citation>
    <scope>NUCLEOTIDE SEQUENCE [LARGE SCALE GENOMIC DNA]</scope>
</reference>
<protein>
    <submittedName>
        <fullName evidence="1">Uncharacterized protein</fullName>
    </submittedName>
</protein>
<organism evidence="1 2">
    <name type="scientific">Candidatus Buchananbacteria bacterium RIFCSPLOWO2_01_FULL_39_33</name>
    <dbReference type="NCBI Taxonomy" id="1797543"/>
    <lineage>
        <taxon>Bacteria</taxon>
        <taxon>Candidatus Buchananiibacteriota</taxon>
    </lineage>
</organism>
<evidence type="ECO:0000313" key="2">
    <source>
        <dbReference type="Proteomes" id="UP000177376"/>
    </source>
</evidence>